<proteinExistence type="inferred from homology"/>
<evidence type="ECO:0000256" key="5">
    <source>
        <dbReference type="ARBA" id="ARBA00022741"/>
    </source>
</evidence>
<evidence type="ECO:0000256" key="3">
    <source>
        <dbReference type="ARBA" id="ARBA00012955"/>
    </source>
</evidence>
<evidence type="ECO:0000256" key="1">
    <source>
        <dbReference type="ARBA" id="ARBA00004474"/>
    </source>
</evidence>
<evidence type="ECO:0000256" key="7">
    <source>
        <dbReference type="ARBA" id="ARBA00031517"/>
    </source>
</evidence>
<comment type="caution">
    <text evidence="9">The sequence shown here is derived from an EMBL/GenBank/DDBJ whole genome shotgun (WGS) entry which is preliminary data.</text>
</comment>
<dbReference type="GO" id="GO:0009536">
    <property type="term" value="C:plastid"/>
    <property type="evidence" value="ECO:0007669"/>
    <property type="project" value="UniProtKB-SubCell"/>
</dbReference>
<dbReference type="SUPFAM" id="SSF52540">
    <property type="entry name" value="P-loop containing nucleoside triphosphate hydrolases"/>
    <property type="match status" value="1"/>
</dbReference>
<dbReference type="EC" id="2.7.4.3" evidence="3"/>
<dbReference type="AlphaFoldDB" id="A0AAV0FRR6"/>
<gene>
    <name evidence="9" type="ORF">CEPIT_LOCUS36482</name>
</gene>
<dbReference type="HAMAP" id="MF_00235">
    <property type="entry name" value="Adenylate_kinase_Adk"/>
    <property type="match status" value="1"/>
</dbReference>
<dbReference type="PANTHER" id="PTHR23359">
    <property type="entry name" value="NUCLEOTIDE KINASE"/>
    <property type="match status" value="1"/>
</dbReference>
<organism evidence="9 10">
    <name type="scientific">Cuscuta epithymum</name>
    <dbReference type="NCBI Taxonomy" id="186058"/>
    <lineage>
        <taxon>Eukaryota</taxon>
        <taxon>Viridiplantae</taxon>
        <taxon>Streptophyta</taxon>
        <taxon>Embryophyta</taxon>
        <taxon>Tracheophyta</taxon>
        <taxon>Spermatophyta</taxon>
        <taxon>Magnoliopsida</taxon>
        <taxon>eudicotyledons</taxon>
        <taxon>Gunneridae</taxon>
        <taxon>Pentapetalae</taxon>
        <taxon>asterids</taxon>
        <taxon>lamiids</taxon>
        <taxon>Solanales</taxon>
        <taxon>Convolvulaceae</taxon>
        <taxon>Cuscuteae</taxon>
        <taxon>Cuscuta</taxon>
        <taxon>Cuscuta subgen. Cuscuta</taxon>
    </lineage>
</organism>
<sequence>MSELLRHLKCSTKPDKRLILISPPESGKGTQSPIIKDEYCLCHLATGDMLRAAVAAKTPLEIKAKEAMDKGELVSDDLVIGIIDEAMKKPSCQKGFILDGFPRTVVQAKKLDGMLQKQGAKVDKVYIEFCN</sequence>
<dbReference type="Pfam" id="PF00406">
    <property type="entry name" value="ADK"/>
    <property type="match status" value="1"/>
</dbReference>
<dbReference type="Gene3D" id="3.40.50.300">
    <property type="entry name" value="P-loop containing nucleotide triphosphate hydrolases"/>
    <property type="match status" value="1"/>
</dbReference>
<dbReference type="InterPro" id="IPR027417">
    <property type="entry name" value="P-loop_NTPase"/>
</dbReference>
<comment type="similarity">
    <text evidence="2 8">Belongs to the adenylate kinase family.</text>
</comment>
<comment type="subcellular location">
    <subcellularLocation>
        <location evidence="1">Plastid</location>
    </subcellularLocation>
</comment>
<keyword evidence="10" id="KW-1185">Reference proteome</keyword>
<dbReference type="EMBL" id="CAMAPF010001002">
    <property type="protein sequence ID" value="CAH9138015.1"/>
    <property type="molecule type" value="Genomic_DNA"/>
</dbReference>
<keyword evidence="6 8" id="KW-0418">Kinase</keyword>
<accession>A0AAV0FRR6</accession>
<dbReference type="PROSITE" id="PS00113">
    <property type="entry name" value="ADENYLATE_KINASE"/>
    <property type="match status" value="1"/>
</dbReference>
<dbReference type="CDD" id="cd01428">
    <property type="entry name" value="ADK"/>
    <property type="match status" value="1"/>
</dbReference>
<reference evidence="9" key="1">
    <citation type="submission" date="2022-07" db="EMBL/GenBank/DDBJ databases">
        <authorList>
            <person name="Macas J."/>
            <person name="Novak P."/>
            <person name="Neumann P."/>
        </authorList>
    </citation>
    <scope>NUCLEOTIDE SEQUENCE</scope>
</reference>
<protein>
    <recommendedName>
        <fullName evidence="3">adenylate kinase</fullName>
        <ecNumber evidence="3">2.7.4.3</ecNumber>
    </recommendedName>
    <alternativeName>
        <fullName evidence="7">ATP:AMP phosphotransferase</fullName>
    </alternativeName>
</protein>
<dbReference type="PRINTS" id="PR00094">
    <property type="entry name" value="ADENYLTKNASE"/>
</dbReference>
<dbReference type="InterPro" id="IPR000850">
    <property type="entry name" value="Adenylat/UMP-CMP_kin"/>
</dbReference>
<dbReference type="InterPro" id="IPR033690">
    <property type="entry name" value="Adenylat_kinase_CS"/>
</dbReference>
<dbReference type="Proteomes" id="UP001152523">
    <property type="component" value="Unassembled WGS sequence"/>
</dbReference>
<dbReference type="GO" id="GO:0005524">
    <property type="term" value="F:ATP binding"/>
    <property type="evidence" value="ECO:0007669"/>
    <property type="project" value="InterPro"/>
</dbReference>
<keyword evidence="5" id="KW-0547">Nucleotide-binding</keyword>
<evidence type="ECO:0000256" key="6">
    <source>
        <dbReference type="ARBA" id="ARBA00022777"/>
    </source>
</evidence>
<evidence type="ECO:0000256" key="8">
    <source>
        <dbReference type="RuleBase" id="RU003330"/>
    </source>
</evidence>
<evidence type="ECO:0000256" key="4">
    <source>
        <dbReference type="ARBA" id="ARBA00022679"/>
    </source>
</evidence>
<evidence type="ECO:0000313" key="10">
    <source>
        <dbReference type="Proteomes" id="UP001152523"/>
    </source>
</evidence>
<dbReference type="GO" id="GO:0004017">
    <property type="term" value="F:AMP kinase activity"/>
    <property type="evidence" value="ECO:0007669"/>
    <property type="project" value="UniProtKB-EC"/>
</dbReference>
<keyword evidence="4 8" id="KW-0808">Transferase</keyword>
<evidence type="ECO:0000256" key="2">
    <source>
        <dbReference type="ARBA" id="ARBA00007220"/>
    </source>
</evidence>
<evidence type="ECO:0000313" key="9">
    <source>
        <dbReference type="EMBL" id="CAH9138015.1"/>
    </source>
</evidence>
<name>A0AAV0FRR6_9ASTE</name>